<accession>A0A9P7DXZ1</accession>
<comment type="caution">
    <text evidence="1">The sequence shown here is derived from an EMBL/GenBank/DDBJ whole genome shotgun (WGS) entry which is preliminary data.</text>
</comment>
<dbReference type="RefSeq" id="XP_041187673.1">
    <property type="nucleotide sequence ID" value="XM_041331699.1"/>
</dbReference>
<proteinExistence type="predicted"/>
<keyword evidence="2" id="KW-1185">Reference proteome</keyword>
<reference evidence="1" key="1">
    <citation type="journal article" date="2020" name="New Phytol.">
        <title>Comparative genomics reveals dynamic genome evolution in host specialist ectomycorrhizal fungi.</title>
        <authorList>
            <person name="Lofgren L.A."/>
            <person name="Nguyen N.H."/>
            <person name="Vilgalys R."/>
            <person name="Ruytinx J."/>
            <person name="Liao H.L."/>
            <person name="Branco S."/>
            <person name="Kuo A."/>
            <person name="LaButti K."/>
            <person name="Lipzen A."/>
            <person name="Andreopoulos W."/>
            <person name="Pangilinan J."/>
            <person name="Riley R."/>
            <person name="Hundley H."/>
            <person name="Na H."/>
            <person name="Barry K."/>
            <person name="Grigoriev I.V."/>
            <person name="Stajich J.E."/>
            <person name="Kennedy P.G."/>
        </authorList>
    </citation>
    <scope>NUCLEOTIDE SEQUENCE</scope>
    <source>
        <strain evidence="1">MN1</strain>
    </source>
</reference>
<name>A0A9P7DXZ1_9AGAM</name>
<dbReference type="AlphaFoldDB" id="A0A9P7DXZ1"/>
<protein>
    <submittedName>
        <fullName evidence="1">Uncharacterized protein</fullName>
    </submittedName>
</protein>
<dbReference type="GeneID" id="64625716"/>
<organism evidence="1 2">
    <name type="scientific">Suillus subaureus</name>
    <dbReference type="NCBI Taxonomy" id="48587"/>
    <lineage>
        <taxon>Eukaryota</taxon>
        <taxon>Fungi</taxon>
        <taxon>Dikarya</taxon>
        <taxon>Basidiomycota</taxon>
        <taxon>Agaricomycotina</taxon>
        <taxon>Agaricomycetes</taxon>
        <taxon>Agaricomycetidae</taxon>
        <taxon>Boletales</taxon>
        <taxon>Suillineae</taxon>
        <taxon>Suillaceae</taxon>
        <taxon>Suillus</taxon>
    </lineage>
</organism>
<evidence type="ECO:0000313" key="1">
    <source>
        <dbReference type="EMBL" id="KAG1806164.1"/>
    </source>
</evidence>
<dbReference type="Proteomes" id="UP000807769">
    <property type="component" value="Unassembled WGS sequence"/>
</dbReference>
<sequence>MLSKELPGILECWYHPPRNQHKGRRPVGACQNLQKFTIKCMADLLEYEIEHIAPLFTSPPDKLSQAHLTSFNFKDFIKKVSAGAPVLWDVLEHLVFSAKQQAHNTHKRPAMVILHLILQAQYTRSHRWGRVTKLWAIYLKACGLSAHAFDALHRLGIVMSHKWAANVYGSLSSRAMEEVREDIQRLPWVISHDNVNIPMRVFSQRLHNKSHLNW</sequence>
<dbReference type="OrthoDB" id="2660269at2759"/>
<gene>
    <name evidence="1" type="ORF">BJ212DRAFT_1282726</name>
</gene>
<evidence type="ECO:0000313" key="2">
    <source>
        <dbReference type="Proteomes" id="UP000807769"/>
    </source>
</evidence>
<dbReference type="EMBL" id="JABBWG010000047">
    <property type="protein sequence ID" value="KAG1806164.1"/>
    <property type="molecule type" value="Genomic_DNA"/>
</dbReference>